<dbReference type="SUPFAM" id="SSF89550">
    <property type="entry name" value="PHP domain-like"/>
    <property type="match status" value="1"/>
</dbReference>
<dbReference type="OrthoDB" id="9804333at2"/>
<proteinExistence type="predicted"/>
<dbReference type="Proteomes" id="UP000289856">
    <property type="component" value="Chromosome"/>
</dbReference>
<dbReference type="EMBL" id="AP019400">
    <property type="protein sequence ID" value="BBI34542.1"/>
    <property type="molecule type" value="Genomic_DNA"/>
</dbReference>
<dbReference type="CDD" id="cd07438">
    <property type="entry name" value="PHP_HisPPase_AMP"/>
    <property type="match status" value="1"/>
</dbReference>
<name>A0A3T1D8X0_9BACL</name>
<dbReference type="GO" id="GO:0004534">
    <property type="term" value="F:5'-3' RNA exonuclease activity"/>
    <property type="evidence" value="ECO:0007669"/>
    <property type="project" value="TreeGrafter"/>
</dbReference>
<evidence type="ECO:0000256" key="1">
    <source>
        <dbReference type="SAM" id="MobiDB-lite"/>
    </source>
</evidence>
<gene>
    <name evidence="3" type="ORF">KCTCHS21_39410</name>
</gene>
<feature type="region of interest" description="Disordered" evidence="1">
    <location>
        <begin position="1"/>
        <end position="20"/>
    </location>
</feature>
<dbReference type="RefSeq" id="WP_130612030.1">
    <property type="nucleotide sequence ID" value="NZ_AP019400.1"/>
</dbReference>
<dbReference type="PANTHER" id="PTHR42924:SF3">
    <property type="entry name" value="POLYMERASE_HISTIDINOL PHOSPHATASE N-TERMINAL DOMAIN-CONTAINING PROTEIN"/>
    <property type="match status" value="1"/>
</dbReference>
<dbReference type="InterPro" id="IPR003141">
    <property type="entry name" value="Pol/His_phosphatase_N"/>
</dbReference>
<dbReference type="AlphaFoldDB" id="A0A3T1D8X0"/>
<accession>A0A3T1D8X0</accession>
<reference evidence="3 4" key="1">
    <citation type="submission" date="2019-01" db="EMBL/GenBank/DDBJ databases">
        <title>Complete genome sequence of Cohnella hallensis HS21 isolated from Korean fir (Abies koreana) rhizospheric soil.</title>
        <authorList>
            <person name="Jiang L."/>
            <person name="Kang S.W."/>
            <person name="Kim S."/>
            <person name="Jung J."/>
            <person name="Kim C.Y."/>
            <person name="Kim D.H."/>
            <person name="Kim S.W."/>
            <person name="Lee J."/>
        </authorList>
    </citation>
    <scope>NUCLEOTIDE SEQUENCE [LARGE SCALE GENOMIC DNA]</scope>
    <source>
        <strain evidence="3 4">HS21</strain>
    </source>
</reference>
<dbReference type="Gene3D" id="1.10.150.650">
    <property type="match status" value="1"/>
</dbReference>
<evidence type="ECO:0000259" key="2">
    <source>
        <dbReference type="SMART" id="SM00481"/>
    </source>
</evidence>
<feature type="domain" description="Polymerase/histidinol phosphatase N-terminal" evidence="2">
    <location>
        <begin position="5"/>
        <end position="70"/>
    </location>
</feature>
<evidence type="ECO:0000313" key="4">
    <source>
        <dbReference type="Proteomes" id="UP000289856"/>
    </source>
</evidence>
<protein>
    <submittedName>
        <fullName evidence="3">PHP-like protein</fullName>
    </submittedName>
</protein>
<dbReference type="InterPro" id="IPR004013">
    <property type="entry name" value="PHP_dom"/>
</dbReference>
<dbReference type="Gene3D" id="3.20.20.140">
    <property type="entry name" value="Metal-dependent hydrolases"/>
    <property type="match status" value="1"/>
</dbReference>
<dbReference type="PANTHER" id="PTHR42924">
    <property type="entry name" value="EXONUCLEASE"/>
    <property type="match status" value="1"/>
</dbReference>
<evidence type="ECO:0000313" key="3">
    <source>
        <dbReference type="EMBL" id="BBI34542.1"/>
    </source>
</evidence>
<organism evidence="3 4">
    <name type="scientific">Cohnella abietis</name>
    <dbReference type="NCBI Taxonomy" id="2507935"/>
    <lineage>
        <taxon>Bacteria</taxon>
        <taxon>Bacillati</taxon>
        <taxon>Bacillota</taxon>
        <taxon>Bacilli</taxon>
        <taxon>Bacillales</taxon>
        <taxon>Paenibacillaceae</taxon>
        <taxon>Cohnella</taxon>
    </lineage>
</organism>
<dbReference type="GO" id="GO:0035312">
    <property type="term" value="F:5'-3' DNA exonuclease activity"/>
    <property type="evidence" value="ECO:0007669"/>
    <property type="project" value="TreeGrafter"/>
</dbReference>
<dbReference type="InterPro" id="IPR052018">
    <property type="entry name" value="PHP_domain"/>
</dbReference>
<dbReference type="KEGG" id="cohn:KCTCHS21_39410"/>
<dbReference type="SMART" id="SM00481">
    <property type="entry name" value="POLIIIAc"/>
    <property type="match status" value="1"/>
</dbReference>
<dbReference type="InterPro" id="IPR016195">
    <property type="entry name" value="Pol/histidinol_Pase-like"/>
</dbReference>
<keyword evidence="4" id="KW-1185">Reference proteome</keyword>
<sequence>MNNKADLHSHTTASDGMFSPTENVRMAKELGLDALAITDHDTLSGIEEALEAGKAYGIVVVPGVEISTADNGKDIHILGYGISHEDSQLQDRLLSLRDVRNRRNADILARLNQLGMSISQEELEVAAGKTQNSDGSVGRPHIAQVLVDKGYVDNIRDAFEKYIGEGKPAFVNPPRITPSEAVAWIHEAGGTAIIAHPGLYNDDDLVLSILDAGADGLEAYHSDHDPQMEQRYRQWAEDRSKLVTGGSDFHGIKDGVAFHGTMGSRWIDSSIVNRFI</sequence>
<dbReference type="Pfam" id="PF02811">
    <property type="entry name" value="PHP"/>
    <property type="match status" value="1"/>
</dbReference>